<keyword evidence="1" id="KW-0812">Transmembrane</keyword>
<sequence>MASRWLRELGSLPATVVDWWRRTTAAGPVEQWLVLGLLPGVLVSVWLLSPSIGFGFSLGADSLFESPRTLSTAFTANYMHASSRHLFDNVLNFWVTLFGIYPLVSIADWHREFRLSAAVYLLVGPFVIAWLTLQTLGVVTDQPSVGFSGIVAAFLGFLPIALAAAASEVTNGEVDTVWAAVPFLCSLAVVFAVPSVWYFPTRPLFAAGLAVCGLSIGGLLWRYDRPRRLGQYNRQLEPDVRLAFLIGSTVFVFGVAGALLFVRSGTNVWGHLAGYLVGFTVPFIGFVVLPALTGTPSGPE</sequence>
<feature type="transmembrane region" description="Helical" evidence="1">
    <location>
        <begin position="145"/>
        <end position="165"/>
    </location>
</feature>
<keyword evidence="3" id="KW-1185">Reference proteome</keyword>
<evidence type="ECO:0000313" key="3">
    <source>
        <dbReference type="Proteomes" id="UP001597052"/>
    </source>
</evidence>
<comment type="caution">
    <text evidence="2">The sequence shown here is derived from an EMBL/GenBank/DDBJ whole genome shotgun (WGS) entry which is preliminary data.</text>
</comment>
<reference evidence="2 3" key="1">
    <citation type="journal article" date="2019" name="Int. J. Syst. Evol. Microbiol.">
        <title>The Global Catalogue of Microorganisms (GCM) 10K type strain sequencing project: providing services to taxonomists for standard genome sequencing and annotation.</title>
        <authorList>
            <consortium name="The Broad Institute Genomics Platform"/>
            <consortium name="The Broad Institute Genome Sequencing Center for Infectious Disease"/>
            <person name="Wu L."/>
            <person name="Ma J."/>
        </authorList>
    </citation>
    <scope>NUCLEOTIDE SEQUENCE [LARGE SCALE GENOMIC DNA]</scope>
    <source>
        <strain evidence="2 3">CGMCC 1.10593</strain>
    </source>
</reference>
<evidence type="ECO:0000256" key="1">
    <source>
        <dbReference type="SAM" id="Phobius"/>
    </source>
</evidence>
<dbReference type="EMBL" id="JBHUDM010000002">
    <property type="protein sequence ID" value="MFD1641650.1"/>
    <property type="molecule type" value="Genomic_DNA"/>
</dbReference>
<evidence type="ECO:0008006" key="4">
    <source>
        <dbReference type="Google" id="ProtNLM"/>
    </source>
</evidence>
<feature type="transmembrane region" description="Helical" evidence="1">
    <location>
        <begin position="32"/>
        <end position="56"/>
    </location>
</feature>
<dbReference type="Proteomes" id="UP001597052">
    <property type="component" value="Unassembled WGS sequence"/>
</dbReference>
<keyword evidence="1" id="KW-1133">Transmembrane helix</keyword>
<keyword evidence="1" id="KW-0472">Membrane</keyword>
<dbReference type="RefSeq" id="WP_256396750.1">
    <property type="nucleotide sequence ID" value="NZ_JANHDJ010000005.1"/>
</dbReference>
<dbReference type="AlphaFoldDB" id="A0ABD6D7B6"/>
<feature type="transmembrane region" description="Helical" evidence="1">
    <location>
        <begin position="242"/>
        <end position="262"/>
    </location>
</feature>
<feature type="transmembrane region" description="Helical" evidence="1">
    <location>
        <begin position="204"/>
        <end position="221"/>
    </location>
</feature>
<feature type="transmembrane region" description="Helical" evidence="1">
    <location>
        <begin position="268"/>
        <end position="292"/>
    </location>
</feature>
<protein>
    <recommendedName>
        <fullName evidence="4">Rhomboid family protein</fullName>
    </recommendedName>
</protein>
<gene>
    <name evidence="2" type="ORF">ACFSBW_07165</name>
</gene>
<name>A0ABD6D7B6_9EURY</name>
<proteinExistence type="predicted"/>
<feature type="transmembrane region" description="Helical" evidence="1">
    <location>
        <begin position="91"/>
        <end position="110"/>
    </location>
</feature>
<evidence type="ECO:0000313" key="2">
    <source>
        <dbReference type="EMBL" id="MFD1641650.1"/>
    </source>
</evidence>
<organism evidence="2 3">
    <name type="scientific">Halohasta litorea</name>
    <dbReference type="NCBI Taxonomy" id="869891"/>
    <lineage>
        <taxon>Archaea</taxon>
        <taxon>Methanobacteriati</taxon>
        <taxon>Methanobacteriota</taxon>
        <taxon>Stenosarchaea group</taxon>
        <taxon>Halobacteria</taxon>
        <taxon>Halobacteriales</taxon>
        <taxon>Haloferacaceae</taxon>
        <taxon>Halohasta</taxon>
    </lineage>
</organism>
<accession>A0ABD6D7B6</accession>
<feature type="transmembrane region" description="Helical" evidence="1">
    <location>
        <begin position="117"/>
        <end position="139"/>
    </location>
</feature>
<feature type="transmembrane region" description="Helical" evidence="1">
    <location>
        <begin position="177"/>
        <end position="198"/>
    </location>
</feature>